<feature type="binding site" evidence="14">
    <location>
        <position position="128"/>
    </location>
    <ligand>
        <name>substrate</name>
    </ligand>
</feature>
<comment type="cofactor">
    <cofactor evidence="14">
        <name>FMN</name>
        <dbReference type="ChEBI" id="CHEBI:58210"/>
    </cofactor>
    <text evidence="14">Binds 1 FMN per subunit.</text>
</comment>
<evidence type="ECO:0000256" key="3">
    <source>
        <dbReference type="ARBA" id="ARBA00004496"/>
    </source>
</evidence>
<protein>
    <recommendedName>
        <fullName evidence="14">Dihydroorotate dehydrogenase</fullName>
        <shortName evidence="14">DHOD</shortName>
        <shortName evidence="14">DHODase</shortName>
        <shortName evidence="14">DHOdehase</shortName>
        <ecNumber evidence="14">1.3.-.-</ecNumber>
    </recommendedName>
</protein>
<feature type="binding site" evidence="14">
    <location>
        <position position="218"/>
    </location>
    <ligand>
        <name>FMN</name>
        <dbReference type="ChEBI" id="CHEBI:58210"/>
    </ligand>
</feature>
<dbReference type="AlphaFoldDB" id="A0A8J2VJX7"/>
<reference evidence="16" key="1">
    <citation type="journal article" date="2014" name="Int. J. Syst. Evol. Microbiol.">
        <title>Complete genome sequence of Corynebacterium casei LMG S-19264T (=DSM 44701T), isolated from a smear-ripened cheese.</title>
        <authorList>
            <consortium name="US DOE Joint Genome Institute (JGI-PGF)"/>
            <person name="Walter F."/>
            <person name="Albersmeier A."/>
            <person name="Kalinowski J."/>
            <person name="Ruckert C."/>
        </authorList>
    </citation>
    <scope>NUCLEOTIDE SEQUENCE</scope>
    <source>
        <strain evidence="16">CGMCC 1.15371</strain>
    </source>
</reference>
<feature type="domain" description="Dihydroorotate dehydrogenase catalytic" evidence="15">
    <location>
        <begin position="7"/>
        <end position="287"/>
    </location>
</feature>
<evidence type="ECO:0000256" key="14">
    <source>
        <dbReference type="HAMAP-Rule" id="MF_00224"/>
    </source>
</evidence>
<evidence type="ECO:0000256" key="12">
    <source>
        <dbReference type="ARBA" id="ARBA00023002"/>
    </source>
</evidence>
<dbReference type="FunFam" id="3.20.20.70:FF:000027">
    <property type="entry name" value="Dihydropyrimidine dehydrogenase [NADP(+)]"/>
    <property type="match status" value="1"/>
</dbReference>
<dbReference type="UniPathway" id="UPA00070">
    <property type="reaction ID" value="UER00945"/>
</dbReference>
<dbReference type="InterPro" id="IPR005720">
    <property type="entry name" value="Dihydroorotate_DH_cat"/>
</dbReference>
<sequence>MTGRINLKVQIGELLLQNPVMPASGAFGEGMDELVDFNQLGAVVPKSITRYPRGGNPTPRICETPSGMINSIGIQSKGLDDYLAHTIPYYSRYHVPLIPSISGDSIEEFVEMSRIIALEEAVAGLELNISCPNLKGNGLSFGMDEEVTYQLISEVRQVTTKPLLAKLTPNVTSIVDIAKSAVRAGADSLVVANTLLAMAIDTESWKPKIGNLMGGLSGPAVRPVIVRMVYQVAQAVDVPIIGCGGIMCGRDAIEMMLAGATAVQIGTASFLNPTAMLEIIEEIKAYLKEHQLEDIQQLIGQAHSQIKQE</sequence>
<evidence type="ECO:0000256" key="2">
    <source>
        <dbReference type="ARBA" id="ARBA00003616"/>
    </source>
</evidence>
<keyword evidence="8 14" id="KW-0963">Cytoplasm</keyword>
<feature type="binding site" evidence="14">
    <location>
        <position position="24"/>
    </location>
    <ligand>
        <name>FMN</name>
        <dbReference type="ChEBI" id="CHEBI:58210"/>
    </ligand>
</feature>
<evidence type="ECO:0000256" key="5">
    <source>
        <dbReference type="ARBA" id="ARBA00008008"/>
    </source>
</evidence>
<keyword evidence="9 14" id="KW-0285">Flavoprotein</keyword>
<organism evidence="16 17">
    <name type="scientific">Pullulanibacillus camelliae</name>
    <dbReference type="NCBI Taxonomy" id="1707096"/>
    <lineage>
        <taxon>Bacteria</taxon>
        <taxon>Bacillati</taxon>
        <taxon>Bacillota</taxon>
        <taxon>Bacilli</taxon>
        <taxon>Bacillales</taxon>
        <taxon>Sporolactobacillaceae</taxon>
        <taxon>Pullulanibacillus</taxon>
    </lineage>
</organism>
<feature type="binding site" evidence="14">
    <location>
        <position position="166"/>
    </location>
    <ligand>
        <name>FMN</name>
        <dbReference type="ChEBI" id="CHEBI:58210"/>
    </ligand>
</feature>
<feature type="active site" description="Nucleophile" evidence="14">
    <location>
        <position position="131"/>
    </location>
</feature>
<feature type="binding site" evidence="14">
    <location>
        <position position="128"/>
    </location>
    <ligand>
        <name>FMN</name>
        <dbReference type="ChEBI" id="CHEBI:58210"/>
    </ligand>
</feature>
<dbReference type="PIRSF" id="PIRSF000164">
    <property type="entry name" value="DHO_oxidase"/>
    <property type="match status" value="1"/>
</dbReference>
<dbReference type="HAMAP" id="MF_00224">
    <property type="entry name" value="DHO_dh_type1"/>
    <property type="match status" value="1"/>
</dbReference>
<comment type="similarity">
    <text evidence="5 14">Belongs to the dihydroorotate dehydrogenase family. Type 1 subfamily.</text>
</comment>
<keyword evidence="17" id="KW-1185">Reference proteome</keyword>
<dbReference type="InterPro" id="IPR050074">
    <property type="entry name" value="DHO_dehydrogenase"/>
</dbReference>
<gene>
    <name evidence="14 16" type="primary">pyrD</name>
    <name evidence="16" type="ORF">GCM10011391_02420</name>
</gene>
<evidence type="ECO:0000256" key="1">
    <source>
        <dbReference type="ARBA" id="ARBA00001694"/>
    </source>
</evidence>
<feature type="binding site" evidence="14">
    <location>
        <begin position="244"/>
        <end position="245"/>
    </location>
    <ligand>
        <name>FMN</name>
        <dbReference type="ChEBI" id="CHEBI:58210"/>
    </ligand>
</feature>
<keyword evidence="12 14" id="KW-0560">Oxidoreductase</keyword>
<comment type="pathway">
    <text evidence="4">Pyrimidine metabolism; UMP biosynthesis via de novo pathway; orotate from (S)-dihydroorotate (NAD(+) route): step 1/1.</text>
</comment>
<keyword evidence="11 14" id="KW-0665">Pyrimidine biosynthesis</keyword>
<dbReference type="EC" id="1.3.-.-" evidence="14"/>
<dbReference type="InterPro" id="IPR013785">
    <property type="entry name" value="Aldolase_TIM"/>
</dbReference>
<proteinExistence type="inferred from homology"/>
<dbReference type="InterPro" id="IPR001295">
    <property type="entry name" value="Dihydroorotate_DH_CS"/>
</dbReference>
<comment type="subcellular location">
    <subcellularLocation>
        <location evidence="3 14">Cytoplasm</location>
    </subcellularLocation>
</comment>
<dbReference type="InterPro" id="IPR033888">
    <property type="entry name" value="DHOD_1B"/>
</dbReference>
<dbReference type="GO" id="GO:0004589">
    <property type="term" value="F:dihydroorotate dehydrogenase (NAD+) activity"/>
    <property type="evidence" value="ECO:0007669"/>
    <property type="project" value="UniProtKB-EC"/>
</dbReference>
<dbReference type="Gene3D" id="3.20.20.70">
    <property type="entry name" value="Aldolase class I"/>
    <property type="match status" value="1"/>
</dbReference>
<dbReference type="SUPFAM" id="SSF51395">
    <property type="entry name" value="FMN-linked oxidoreductases"/>
    <property type="match status" value="1"/>
</dbReference>
<dbReference type="Pfam" id="PF01180">
    <property type="entry name" value="DHO_dh"/>
    <property type="match status" value="1"/>
</dbReference>
<evidence type="ECO:0000256" key="10">
    <source>
        <dbReference type="ARBA" id="ARBA00022643"/>
    </source>
</evidence>
<feature type="binding site" evidence="14">
    <location>
        <begin position="266"/>
        <end position="267"/>
    </location>
    <ligand>
        <name>FMN</name>
        <dbReference type="ChEBI" id="CHEBI:58210"/>
    </ligand>
</feature>
<comment type="subunit">
    <text evidence="7">Homodimer.</text>
</comment>
<evidence type="ECO:0000256" key="7">
    <source>
        <dbReference type="ARBA" id="ARBA00011738"/>
    </source>
</evidence>
<evidence type="ECO:0000256" key="11">
    <source>
        <dbReference type="ARBA" id="ARBA00022975"/>
    </source>
</evidence>
<keyword evidence="10 14" id="KW-0288">FMN</keyword>
<name>A0A8J2VJX7_9BACL</name>
<feature type="binding site" evidence="14">
    <location>
        <begin position="193"/>
        <end position="194"/>
    </location>
    <ligand>
        <name>substrate</name>
    </ligand>
</feature>
<evidence type="ECO:0000259" key="15">
    <source>
        <dbReference type="Pfam" id="PF01180"/>
    </source>
</evidence>
<evidence type="ECO:0000313" key="16">
    <source>
        <dbReference type="EMBL" id="GGE27519.1"/>
    </source>
</evidence>
<comment type="catalytic activity">
    <reaction evidence="14">
        <text>(S)-dihydroorotate + A = orotate + AH2</text>
        <dbReference type="Rhea" id="RHEA:18073"/>
        <dbReference type="ChEBI" id="CHEBI:13193"/>
        <dbReference type="ChEBI" id="CHEBI:17499"/>
        <dbReference type="ChEBI" id="CHEBI:30839"/>
        <dbReference type="ChEBI" id="CHEBI:30864"/>
    </reaction>
</comment>
<evidence type="ECO:0000256" key="6">
    <source>
        <dbReference type="ARBA" id="ARBA00011669"/>
    </source>
</evidence>
<evidence type="ECO:0000256" key="13">
    <source>
        <dbReference type="ARBA" id="ARBA00048996"/>
    </source>
</evidence>
<dbReference type="InterPro" id="IPR049622">
    <property type="entry name" value="Dihydroorotate_DH_I"/>
</dbReference>
<dbReference type="InterPro" id="IPR012135">
    <property type="entry name" value="Dihydroorotate_DH_1_2"/>
</dbReference>
<feature type="binding site" evidence="14">
    <location>
        <begin position="70"/>
        <end position="74"/>
    </location>
    <ligand>
        <name>substrate</name>
    </ligand>
</feature>
<accession>A0A8J2VJX7</accession>
<feature type="binding site" evidence="14">
    <location>
        <position position="46"/>
    </location>
    <ligand>
        <name>substrate</name>
    </ligand>
</feature>
<dbReference type="NCBIfam" id="TIGR01037">
    <property type="entry name" value="pyrD_sub1_fam"/>
    <property type="match status" value="1"/>
</dbReference>
<evidence type="ECO:0000256" key="9">
    <source>
        <dbReference type="ARBA" id="ARBA00022630"/>
    </source>
</evidence>
<comment type="function">
    <text evidence="2">Catalyzes the conversion of dihydroorotate to orotate with NAD(+) as electron acceptor.</text>
</comment>
<evidence type="ECO:0000313" key="17">
    <source>
        <dbReference type="Proteomes" id="UP000628775"/>
    </source>
</evidence>
<dbReference type="GO" id="GO:0006207">
    <property type="term" value="P:'de novo' pyrimidine nucleobase biosynthetic process"/>
    <property type="evidence" value="ECO:0007669"/>
    <property type="project" value="InterPro"/>
</dbReference>
<dbReference type="Proteomes" id="UP000628775">
    <property type="component" value="Unassembled WGS sequence"/>
</dbReference>
<dbReference type="GO" id="GO:1990663">
    <property type="term" value="F:dihydroorotate dehydrogenase (fumarate) activity"/>
    <property type="evidence" value="ECO:0007669"/>
    <property type="project" value="UniProtKB-EC"/>
</dbReference>
<dbReference type="GO" id="GO:0005737">
    <property type="term" value="C:cytoplasm"/>
    <property type="evidence" value="ECO:0007669"/>
    <property type="project" value="UniProtKB-SubCell"/>
</dbReference>
<comment type="catalytic activity">
    <reaction evidence="1">
        <text>(S)-dihydroorotate + fumarate = orotate + succinate</text>
        <dbReference type="Rhea" id="RHEA:30059"/>
        <dbReference type="ChEBI" id="CHEBI:29806"/>
        <dbReference type="ChEBI" id="CHEBI:30031"/>
        <dbReference type="ChEBI" id="CHEBI:30839"/>
        <dbReference type="ChEBI" id="CHEBI:30864"/>
        <dbReference type="EC" id="1.3.98.1"/>
    </reaction>
</comment>
<comment type="subunit">
    <text evidence="6">Heterotetramer of 2 PyrK and 2 PyrD type B subunits.</text>
</comment>
<dbReference type="PROSITE" id="PS00911">
    <property type="entry name" value="DHODEHASE_1"/>
    <property type="match status" value="1"/>
</dbReference>
<dbReference type="CDD" id="cd04740">
    <property type="entry name" value="DHOD_1B_like"/>
    <property type="match status" value="1"/>
</dbReference>
<dbReference type="NCBIfam" id="NF005574">
    <property type="entry name" value="PRK07259.1"/>
    <property type="match status" value="1"/>
</dbReference>
<reference evidence="16" key="2">
    <citation type="submission" date="2020-09" db="EMBL/GenBank/DDBJ databases">
        <authorList>
            <person name="Sun Q."/>
            <person name="Zhou Y."/>
        </authorList>
    </citation>
    <scope>NUCLEOTIDE SEQUENCE</scope>
    <source>
        <strain evidence="16">CGMCC 1.15371</strain>
    </source>
</reference>
<dbReference type="GO" id="GO:0044205">
    <property type="term" value="P:'de novo' UMP biosynthetic process"/>
    <property type="evidence" value="ECO:0007669"/>
    <property type="project" value="UniProtKB-UniRule"/>
</dbReference>
<dbReference type="InterPro" id="IPR024920">
    <property type="entry name" value="Dihydroorotate_DH_1"/>
</dbReference>
<dbReference type="PANTHER" id="PTHR48109">
    <property type="entry name" value="DIHYDROOROTATE DEHYDROGENASE (QUINONE), MITOCHONDRIAL-RELATED"/>
    <property type="match status" value="1"/>
</dbReference>
<dbReference type="PANTHER" id="PTHR48109:SF1">
    <property type="entry name" value="DIHYDROOROTATE DEHYDROGENASE (FUMARATE)"/>
    <property type="match status" value="1"/>
</dbReference>
<comment type="catalytic activity">
    <reaction evidence="13">
        <text>(S)-dihydroorotate + NAD(+) = orotate + NADH + H(+)</text>
        <dbReference type="Rhea" id="RHEA:13513"/>
        <dbReference type="ChEBI" id="CHEBI:15378"/>
        <dbReference type="ChEBI" id="CHEBI:30839"/>
        <dbReference type="ChEBI" id="CHEBI:30864"/>
        <dbReference type="ChEBI" id="CHEBI:57540"/>
        <dbReference type="ChEBI" id="CHEBI:57945"/>
        <dbReference type="EC" id="1.3.1.14"/>
    </reaction>
</comment>
<evidence type="ECO:0000256" key="4">
    <source>
        <dbReference type="ARBA" id="ARBA00004715"/>
    </source>
</evidence>
<feature type="binding site" evidence="14">
    <location>
        <begin position="46"/>
        <end position="47"/>
    </location>
    <ligand>
        <name>FMN</name>
        <dbReference type="ChEBI" id="CHEBI:58210"/>
    </ligand>
</feature>
<comment type="caution">
    <text evidence="14">Lacks conserved residue(s) required for the propagation of feature annotation.</text>
</comment>
<evidence type="ECO:0000256" key="8">
    <source>
        <dbReference type="ARBA" id="ARBA00022490"/>
    </source>
</evidence>
<comment type="caution">
    <text evidence="16">The sequence shown here is derived from an EMBL/GenBank/DDBJ whole genome shotgun (WGS) entry which is preliminary data.</text>
</comment>
<dbReference type="RefSeq" id="WP_188688024.1">
    <property type="nucleotide sequence ID" value="NZ_BMIR01000001.1"/>
</dbReference>
<dbReference type="EMBL" id="BMIR01000001">
    <property type="protein sequence ID" value="GGE27519.1"/>
    <property type="molecule type" value="Genomic_DNA"/>
</dbReference>